<feature type="region of interest" description="Disordered" evidence="1">
    <location>
        <begin position="1"/>
        <end position="282"/>
    </location>
</feature>
<dbReference type="EMBL" id="JAGTXO010000011">
    <property type="protein sequence ID" value="KAG8464979.1"/>
    <property type="molecule type" value="Genomic_DNA"/>
</dbReference>
<comment type="caution">
    <text evidence="2">The sequence shown here is derived from an EMBL/GenBank/DDBJ whole genome shotgun (WGS) entry which is preliminary data.</text>
</comment>
<dbReference type="AlphaFoldDB" id="A0A8J6C9X2"/>
<protein>
    <submittedName>
        <fullName evidence="2">Uncharacterized protein</fullName>
    </submittedName>
</protein>
<gene>
    <name evidence="2" type="ORF">KFE25_012342</name>
</gene>
<evidence type="ECO:0000256" key="1">
    <source>
        <dbReference type="SAM" id="MobiDB-lite"/>
    </source>
</evidence>
<feature type="compositionally biased region" description="Basic and acidic residues" evidence="1">
    <location>
        <begin position="76"/>
        <end position="92"/>
    </location>
</feature>
<sequence length="282" mass="29014">MVATSRARKIVQSWAGSGSGVGDAQSGEVADAGEVPRARPARLGLGASSGPLKPDAAADDSAFGVASAKLKQSVGKQERREQRDRDERRDDATAVMDDHDDDDDDVGRSGAFRQRVIRAPPTGPADGAPRASATKGAQPPPAPAVKRRDAARAAVNGAPRADKRKAAQLDAPPADGAHAARGLRTGAARSGQRQPPGPAQPNAAARTGVAAPAAPSPAPVADRPREGKRSKTRSKQKNLRRDTRPEHLKPTYRTPGAPNYAPPAPPAWKGAKAAAAGTVEAA</sequence>
<feature type="compositionally biased region" description="Basic and acidic residues" evidence="1">
    <location>
        <begin position="239"/>
        <end position="249"/>
    </location>
</feature>
<accession>A0A8J6C9X2</accession>
<reference evidence="2" key="1">
    <citation type="submission" date="2021-05" db="EMBL/GenBank/DDBJ databases">
        <title>The genome of the haptophyte Pavlova lutheri (Diacronema luteri, Pavlovales) - a model for lipid biosynthesis in eukaryotic algae.</title>
        <authorList>
            <person name="Hulatt C.J."/>
            <person name="Posewitz M.C."/>
        </authorList>
    </citation>
    <scope>NUCLEOTIDE SEQUENCE</scope>
    <source>
        <strain evidence="2">NIVA-4/92</strain>
    </source>
</reference>
<feature type="compositionally biased region" description="Low complexity" evidence="1">
    <location>
        <begin position="267"/>
        <end position="282"/>
    </location>
</feature>
<keyword evidence="3" id="KW-1185">Reference proteome</keyword>
<dbReference type="Proteomes" id="UP000751190">
    <property type="component" value="Unassembled WGS sequence"/>
</dbReference>
<dbReference type="OrthoDB" id="333383at2759"/>
<organism evidence="2 3">
    <name type="scientific">Diacronema lutheri</name>
    <name type="common">Unicellular marine alga</name>
    <name type="synonym">Monochrysis lutheri</name>
    <dbReference type="NCBI Taxonomy" id="2081491"/>
    <lineage>
        <taxon>Eukaryota</taxon>
        <taxon>Haptista</taxon>
        <taxon>Haptophyta</taxon>
        <taxon>Pavlovophyceae</taxon>
        <taxon>Pavlovales</taxon>
        <taxon>Pavlovaceae</taxon>
        <taxon>Diacronema</taxon>
    </lineage>
</organism>
<feature type="compositionally biased region" description="Low complexity" evidence="1">
    <location>
        <begin position="200"/>
        <end position="213"/>
    </location>
</feature>
<proteinExistence type="predicted"/>
<evidence type="ECO:0000313" key="2">
    <source>
        <dbReference type="EMBL" id="KAG8464979.1"/>
    </source>
</evidence>
<name>A0A8J6C9X2_DIALT</name>
<evidence type="ECO:0000313" key="3">
    <source>
        <dbReference type="Proteomes" id="UP000751190"/>
    </source>
</evidence>